<evidence type="ECO:0000256" key="2">
    <source>
        <dbReference type="SAM" id="SignalP"/>
    </source>
</evidence>
<dbReference type="InterPro" id="IPR032416">
    <property type="entry name" value="Peptidase_M24_C"/>
</dbReference>
<dbReference type="SUPFAM" id="SSF55920">
    <property type="entry name" value="Creatinase/aminopeptidase"/>
    <property type="match status" value="1"/>
</dbReference>
<dbReference type="CDD" id="cd01085">
    <property type="entry name" value="APP"/>
    <property type="match status" value="1"/>
</dbReference>
<dbReference type="Gene3D" id="3.90.230.10">
    <property type="entry name" value="Creatinase/methionine aminopeptidase superfamily"/>
    <property type="match status" value="1"/>
</dbReference>
<protein>
    <submittedName>
        <fullName evidence="5">Xaa-Pro aminopeptidase P</fullName>
    </submittedName>
</protein>
<dbReference type="InterPro" id="IPR033740">
    <property type="entry name" value="Pept_M24B"/>
</dbReference>
<name>A0AAD9Q8T5_ACRCE</name>
<dbReference type="GO" id="GO:0070006">
    <property type="term" value="F:metalloaminopeptidase activity"/>
    <property type="evidence" value="ECO:0007669"/>
    <property type="project" value="InterPro"/>
</dbReference>
<evidence type="ECO:0000259" key="3">
    <source>
        <dbReference type="Pfam" id="PF00557"/>
    </source>
</evidence>
<feature type="domain" description="Peptidase M24" evidence="3">
    <location>
        <begin position="293"/>
        <end position="501"/>
    </location>
</feature>
<evidence type="ECO:0000313" key="5">
    <source>
        <dbReference type="EMBL" id="KAK2556842.1"/>
    </source>
</evidence>
<dbReference type="Gene3D" id="3.40.350.10">
    <property type="entry name" value="Creatinase/prolidase N-terminal domain"/>
    <property type="match status" value="2"/>
</dbReference>
<dbReference type="InterPro" id="IPR000994">
    <property type="entry name" value="Pept_M24"/>
</dbReference>
<evidence type="ECO:0000313" key="6">
    <source>
        <dbReference type="Proteomes" id="UP001249851"/>
    </source>
</evidence>
<dbReference type="Pfam" id="PF00557">
    <property type="entry name" value="Peptidase_M24"/>
    <property type="match status" value="1"/>
</dbReference>
<organism evidence="5 6">
    <name type="scientific">Acropora cervicornis</name>
    <name type="common">Staghorn coral</name>
    <dbReference type="NCBI Taxonomy" id="6130"/>
    <lineage>
        <taxon>Eukaryota</taxon>
        <taxon>Metazoa</taxon>
        <taxon>Cnidaria</taxon>
        <taxon>Anthozoa</taxon>
        <taxon>Hexacorallia</taxon>
        <taxon>Scleractinia</taxon>
        <taxon>Astrocoeniina</taxon>
        <taxon>Acroporidae</taxon>
        <taxon>Acropora</taxon>
    </lineage>
</organism>
<dbReference type="FunFam" id="3.90.230.10:FF:000004">
    <property type="entry name" value="xaa-Pro aminopeptidase 1 isoform X1"/>
    <property type="match status" value="1"/>
</dbReference>
<keyword evidence="6" id="KW-1185">Reference proteome</keyword>
<comment type="caution">
    <text evidence="5">The sequence shown here is derived from an EMBL/GenBank/DDBJ whole genome shotgun (WGS) entry which is preliminary data.</text>
</comment>
<dbReference type="EMBL" id="JARQWQ010000053">
    <property type="protein sequence ID" value="KAK2556842.1"/>
    <property type="molecule type" value="Genomic_DNA"/>
</dbReference>
<keyword evidence="5" id="KW-0645">Protease</keyword>
<keyword evidence="5" id="KW-0378">Hydrolase</keyword>
<dbReference type="Proteomes" id="UP001249851">
    <property type="component" value="Unassembled WGS sequence"/>
</dbReference>
<feature type="chain" id="PRO_5041932184" evidence="2">
    <location>
        <begin position="25"/>
        <end position="592"/>
    </location>
</feature>
<keyword evidence="1" id="KW-0472">Membrane</keyword>
<keyword evidence="1" id="KW-0812">Transmembrane</keyword>
<dbReference type="InterPro" id="IPR036005">
    <property type="entry name" value="Creatinase/aminopeptidase-like"/>
</dbReference>
<feature type="signal peptide" evidence="2">
    <location>
        <begin position="1"/>
        <end position="24"/>
    </location>
</feature>
<sequence>MGLIFLSLVIACCVVQEHVGVLLAARIRRGESSPSLQKVNTTERLKDLRALMQKEGISAYIIPSVDQHMSEYVAPPFQRREYISGFTGSRGVPGFPTIAQWLAQELINRQRVGVDGRLISIADFEDMKKKLSPSLVSLMSVSKNLVDEIWKEGRPSLSNATIFPLEMKFTGKSWRDKVKDMRAEMSSNSATCVVVYKLDEVAWLLNLRGADVPSNPFFFGFVLVTSSEVRVYVHSEKLNDAAKTHLGDASVLEYNMSNFIEDIGSESRKSNAMIWLSPYASYAMKEAIQSLKDSTAMVEFFFWLKNEVPKKSKDLTEMSSVAKLEEFKSKQEFYKGYSFNTIAGFGPNGAIIHYRPEPSTNLQITDESTFLVDSGSQFLDGTTDATRTVHFGTPTKKQKDAYTRVLKGQIDLALTVFPNSTQGRFLDPIARKELWRNGLDYRHGTGHGIGMFLSVHEGPQRIASGCPKPWEKPVVPGMFQSDEPGYYEDHKFGIRLETVVLAVAAKTENTFNDVEYVTFEPVTFIDWLNKYHKDCREKVGKMLKDQRKNDVYNWLVEITEPVGKTDAIAGSLSLAASVFTFLWVALGLICVM</sequence>
<reference evidence="5" key="2">
    <citation type="journal article" date="2023" name="Science">
        <title>Genomic signatures of disease resistance in endangered staghorn corals.</title>
        <authorList>
            <person name="Vollmer S.V."/>
            <person name="Selwyn J.D."/>
            <person name="Despard B.A."/>
            <person name="Roesel C.L."/>
        </authorList>
    </citation>
    <scope>NUCLEOTIDE SEQUENCE</scope>
    <source>
        <strain evidence="5">K2</strain>
    </source>
</reference>
<keyword evidence="5" id="KW-0031">Aminopeptidase</keyword>
<reference evidence="5" key="1">
    <citation type="journal article" date="2023" name="G3 (Bethesda)">
        <title>Whole genome assembly and annotation of the endangered Caribbean coral Acropora cervicornis.</title>
        <authorList>
            <person name="Selwyn J.D."/>
            <person name="Vollmer S.V."/>
        </authorList>
    </citation>
    <scope>NUCLEOTIDE SEQUENCE</scope>
    <source>
        <strain evidence="5">K2</strain>
    </source>
</reference>
<accession>A0AAD9Q8T5</accession>
<dbReference type="Pfam" id="PF16188">
    <property type="entry name" value="Peptidase_M24_C"/>
    <property type="match status" value="1"/>
</dbReference>
<dbReference type="InterPro" id="IPR050422">
    <property type="entry name" value="X-Pro_aminopeptidase_P"/>
</dbReference>
<dbReference type="AlphaFoldDB" id="A0AAD9Q8T5"/>
<proteinExistence type="predicted"/>
<dbReference type="PANTHER" id="PTHR43763">
    <property type="entry name" value="XAA-PRO AMINOPEPTIDASE 1"/>
    <property type="match status" value="1"/>
</dbReference>
<evidence type="ECO:0000259" key="4">
    <source>
        <dbReference type="Pfam" id="PF16188"/>
    </source>
</evidence>
<gene>
    <name evidence="5" type="ORF">P5673_021052</name>
</gene>
<evidence type="ECO:0000256" key="1">
    <source>
        <dbReference type="SAM" id="Phobius"/>
    </source>
</evidence>
<dbReference type="SUPFAM" id="SSF53092">
    <property type="entry name" value="Creatinase/prolidase N-terminal domain"/>
    <property type="match status" value="1"/>
</dbReference>
<feature type="domain" description="Peptidase M24 C-terminal" evidence="4">
    <location>
        <begin position="525"/>
        <end position="561"/>
    </location>
</feature>
<feature type="transmembrane region" description="Helical" evidence="1">
    <location>
        <begin position="568"/>
        <end position="591"/>
    </location>
</feature>
<dbReference type="PANTHER" id="PTHR43763:SF6">
    <property type="entry name" value="XAA-PRO AMINOPEPTIDASE 1"/>
    <property type="match status" value="1"/>
</dbReference>
<keyword evidence="2" id="KW-0732">Signal</keyword>
<keyword evidence="1" id="KW-1133">Transmembrane helix</keyword>
<dbReference type="InterPro" id="IPR029149">
    <property type="entry name" value="Creatin/AminoP/Spt16_N"/>
</dbReference>